<protein>
    <submittedName>
        <fullName evidence="2">Cysteine synthase 1</fullName>
        <ecNumber evidence="2">2.5.1.47</ecNumber>
    </submittedName>
</protein>
<dbReference type="EC" id="2.5.1.47" evidence="2"/>
<name>K0KM83_WICCF</name>
<dbReference type="InterPro" id="IPR001926">
    <property type="entry name" value="TrpB-like_PALP"/>
</dbReference>
<accession>K0KM83</accession>
<proteinExistence type="predicted"/>
<dbReference type="STRING" id="1206466.K0KM83"/>
<sequence length="352" mass="38245">MADEYPIVTKEEFIKGVGNTPLIKIESLSKETGREIYVKAEFKNSGKSIKDRAAIYLLNDALSKGELTPGGTLVEATAGNTGIALALLARTYDPPFKVRLFVPETLVPEKIAILESLGATVILGPIVPQDHPEFVNNLAKRYAAENDNTIHVNQMDSLVNRKAHYENTGPEIWEQTNGKINAFIAASGTGGTYSGVSTYLKEVSNGKVSTYVADREGSGLHSYIQSKGENWDAEGTSFVEGVGKLAHTGNTRGILDYTSGSYRILDEEVLVTLYRLLDEENLSVGASSALNLTAAKKLALTLPEGSIVVTTAADTSERYASKAFNKEWLIENGHWDKIPQHLHKYATFTSSS</sequence>
<dbReference type="EMBL" id="CAIF01000108">
    <property type="protein sequence ID" value="CCH44101.1"/>
    <property type="molecule type" value="Genomic_DNA"/>
</dbReference>
<dbReference type="Pfam" id="PF00291">
    <property type="entry name" value="PALP"/>
    <property type="match status" value="1"/>
</dbReference>
<dbReference type="Gene3D" id="3.40.50.1100">
    <property type="match status" value="2"/>
</dbReference>
<evidence type="ECO:0000313" key="2">
    <source>
        <dbReference type="EMBL" id="CCH44101.1"/>
    </source>
</evidence>
<evidence type="ECO:0000259" key="1">
    <source>
        <dbReference type="Pfam" id="PF00291"/>
    </source>
</evidence>
<gene>
    <name evidence="2" type="ORF">BN7_3659</name>
</gene>
<dbReference type="GO" id="GO:0004124">
    <property type="term" value="F:cysteine synthase activity"/>
    <property type="evidence" value="ECO:0007669"/>
    <property type="project" value="UniProtKB-EC"/>
</dbReference>
<keyword evidence="2" id="KW-0808">Transferase</keyword>
<feature type="domain" description="Tryptophan synthase beta chain-like PALP" evidence="1">
    <location>
        <begin position="16"/>
        <end position="310"/>
    </location>
</feature>
<dbReference type="PANTHER" id="PTHR10314">
    <property type="entry name" value="CYSTATHIONINE BETA-SYNTHASE"/>
    <property type="match status" value="1"/>
</dbReference>
<dbReference type="InParanoid" id="K0KM83"/>
<dbReference type="InterPro" id="IPR036052">
    <property type="entry name" value="TrpB-like_PALP_sf"/>
</dbReference>
<dbReference type="eggNOG" id="KOG1481">
    <property type="taxonomic scope" value="Eukaryota"/>
</dbReference>
<keyword evidence="3" id="KW-1185">Reference proteome</keyword>
<dbReference type="AlphaFoldDB" id="K0KM83"/>
<reference evidence="2 3" key="1">
    <citation type="journal article" date="2012" name="Eukaryot. Cell">
        <title>Draft genome sequence of Wickerhamomyces ciferrii NRRL Y-1031 F-60-10.</title>
        <authorList>
            <person name="Schneider J."/>
            <person name="Andrea H."/>
            <person name="Blom J."/>
            <person name="Jaenicke S."/>
            <person name="Ruckert C."/>
            <person name="Schorsch C."/>
            <person name="Szczepanowski R."/>
            <person name="Farwick M."/>
            <person name="Goesmann A."/>
            <person name="Puhler A."/>
            <person name="Schaffer S."/>
            <person name="Tauch A."/>
            <person name="Kohler T."/>
            <person name="Brinkrolf K."/>
        </authorList>
    </citation>
    <scope>NUCLEOTIDE SEQUENCE [LARGE SCALE GENOMIC DNA]</scope>
    <source>
        <strain evidence="3">ATCC 14091 / BCRC 22168 / CBS 111 / JCM 3599 / NBRC 0793 / NRRL Y-1031 F-60-10</strain>
    </source>
</reference>
<comment type="caution">
    <text evidence="2">The sequence shown here is derived from an EMBL/GenBank/DDBJ whole genome shotgun (WGS) entry which is preliminary data.</text>
</comment>
<evidence type="ECO:0000313" key="3">
    <source>
        <dbReference type="Proteomes" id="UP000009328"/>
    </source>
</evidence>
<dbReference type="CDD" id="cd01561">
    <property type="entry name" value="CBS_like"/>
    <property type="match status" value="1"/>
</dbReference>
<dbReference type="SUPFAM" id="SSF53686">
    <property type="entry name" value="Tryptophan synthase beta subunit-like PLP-dependent enzymes"/>
    <property type="match status" value="1"/>
</dbReference>
<dbReference type="Proteomes" id="UP000009328">
    <property type="component" value="Unassembled WGS sequence"/>
</dbReference>
<dbReference type="InterPro" id="IPR050214">
    <property type="entry name" value="Cys_Synth/Cystath_Beta-Synth"/>
</dbReference>
<organism evidence="2 3">
    <name type="scientific">Wickerhamomyces ciferrii (strain ATCC 14091 / BCRC 22168 / CBS 111 / JCM 3599 / NBRC 0793 / NRRL Y-1031 F-60-10)</name>
    <name type="common">Yeast</name>
    <name type="synonym">Pichia ciferrii</name>
    <dbReference type="NCBI Taxonomy" id="1206466"/>
    <lineage>
        <taxon>Eukaryota</taxon>
        <taxon>Fungi</taxon>
        <taxon>Dikarya</taxon>
        <taxon>Ascomycota</taxon>
        <taxon>Saccharomycotina</taxon>
        <taxon>Saccharomycetes</taxon>
        <taxon>Phaffomycetales</taxon>
        <taxon>Wickerhamomycetaceae</taxon>
        <taxon>Wickerhamomyces</taxon>
    </lineage>
</organism>
<dbReference type="HOGENOM" id="CLU_021018_1_0_1"/>